<reference evidence="1 2" key="1">
    <citation type="submission" date="2024-03" db="EMBL/GenBank/DDBJ databases">
        <authorList>
            <person name="Gkanogiannis A."/>
            <person name="Becerra Lopez-Lavalle L."/>
        </authorList>
    </citation>
    <scope>NUCLEOTIDE SEQUENCE [LARGE SCALE GENOMIC DNA]</scope>
</reference>
<keyword evidence="2" id="KW-1185">Reference proteome</keyword>
<evidence type="ECO:0000313" key="2">
    <source>
        <dbReference type="Proteomes" id="UP001642487"/>
    </source>
</evidence>
<evidence type="ECO:0000313" key="1">
    <source>
        <dbReference type="EMBL" id="CAK9317355.1"/>
    </source>
</evidence>
<protein>
    <submittedName>
        <fullName evidence="1">Uncharacterized protein</fullName>
    </submittedName>
</protein>
<sequence>MGREGLRSAPRLLHEQRKVNGDATCNGRNVMMTNKLKLLSHDYVMTHERVGVGPAATGSHVVHVR</sequence>
<organism evidence="1 2">
    <name type="scientific">Citrullus colocynthis</name>
    <name type="common">colocynth</name>
    <dbReference type="NCBI Taxonomy" id="252529"/>
    <lineage>
        <taxon>Eukaryota</taxon>
        <taxon>Viridiplantae</taxon>
        <taxon>Streptophyta</taxon>
        <taxon>Embryophyta</taxon>
        <taxon>Tracheophyta</taxon>
        <taxon>Spermatophyta</taxon>
        <taxon>Magnoliopsida</taxon>
        <taxon>eudicotyledons</taxon>
        <taxon>Gunneridae</taxon>
        <taxon>Pentapetalae</taxon>
        <taxon>rosids</taxon>
        <taxon>fabids</taxon>
        <taxon>Cucurbitales</taxon>
        <taxon>Cucurbitaceae</taxon>
        <taxon>Benincaseae</taxon>
        <taxon>Citrullus</taxon>
    </lineage>
</organism>
<gene>
    <name evidence="1" type="ORF">CITCOLO1_LOCUS9258</name>
</gene>
<dbReference type="Proteomes" id="UP001642487">
    <property type="component" value="Chromosome 3"/>
</dbReference>
<name>A0ABP0YA49_9ROSI</name>
<dbReference type="EMBL" id="OZ021737">
    <property type="protein sequence ID" value="CAK9317355.1"/>
    <property type="molecule type" value="Genomic_DNA"/>
</dbReference>
<accession>A0ABP0YA49</accession>
<proteinExistence type="predicted"/>